<proteinExistence type="predicted"/>
<name>W9W9T7_9EURO</name>
<dbReference type="EMBL" id="AMGW01000006">
    <property type="protein sequence ID" value="EXJ55319.1"/>
    <property type="molecule type" value="Genomic_DNA"/>
</dbReference>
<dbReference type="InterPro" id="IPR029058">
    <property type="entry name" value="AB_hydrolase_fold"/>
</dbReference>
<accession>W9W9T7</accession>
<organism evidence="3 4">
    <name type="scientific">Cladophialophora yegresii CBS 114405</name>
    <dbReference type="NCBI Taxonomy" id="1182544"/>
    <lineage>
        <taxon>Eukaryota</taxon>
        <taxon>Fungi</taxon>
        <taxon>Dikarya</taxon>
        <taxon>Ascomycota</taxon>
        <taxon>Pezizomycotina</taxon>
        <taxon>Eurotiomycetes</taxon>
        <taxon>Chaetothyriomycetidae</taxon>
        <taxon>Chaetothyriales</taxon>
        <taxon>Herpotrichiellaceae</taxon>
        <taxon>Cladophialophora</taxon>
    </lineage>
</organism>
<evidence type="ECO:0000256" key="1">
    <source>
        <dbReference type="ARBA" id="ARBA00022801"/>
    </source>
</evidence>
<dbReference type="Proteomes" id="UP000019473">
    <property type="component" value="Unassembled WGS sequence"/>
</dbReference>
<dbReference type="eggNOG" id="ENOG502S40A">
    <property type="taxonomic scope" value="Eukaryota"/>
</dbReference>
<dbReference type="InterPro" id="IPR050300">
    <property type="entry name" value="GDXG_lipolytic_enzyme"/>
</dbReference>
<dbReference type="OrthoDB" id="420264at2759"/>
<evidence type="ECO:0000259" key="2">
    <source>
        <dbReference type="Pfam" id="PF20434"/>
    </source>
</evidence>
<dbReference type="Gene3D" id="3.40.50.1820">
    <property type="entry name" value="alpha/beta hydrolase"/>
    <property type="match status" value="1"/>
</dbReference>
<comment type="caution">
    <text evidence="3">The sequence shown here is derived from an EMBL/GenBank/DDBJ whole genome shotgun (WGS) entry which is preliminary data.</text>
</comment>
<evidence type="ECO:0000313" key="3">
    <source>
        <dbReference type="EMBL" id="EXJ55319.1"/>
    </source>
</evidence>
<dbReference type="Pfam" id="PF20434">
    <property type="entry name" value="BD-FAE"/>
    <property type="match status" value="1"/>
</dbReference>
<dbReference type="VEuPathDB" id="FungiDB:A1O7_08246"/>
<dbReference type="STRING" id="1182544.W9W9T7"/>
<sequence>MSSSSQTPAQWVSDITYNDDDYLQTCDVCVPSATTQASGGLQIVPSRRVTAHSGARVGYASVNYRFSPSDKHPQNQSTPAFERRNAKWPEHLEDVCAAVRQLQSKYYFGTNYIIAGHSVGATLALLVALKAREFDLAPPTAVLGLSGIYDFPLLHKAHPEYEALTYNAMAREAEIASSPALHDVQAYLTAGVSHVLLAHSRDDGLVPWDQVERMEQTLKNVRPGYVQTLELFGKHNDIWADGQEVARAINALLESLRVGA</sequence>
<keyword evidence="1" id="KW-0378">Hydrolase</keyword>
<dbReference type="SUPFAM" id="SSF53474">
    <property type="entry name" value="alpha/beta-Hydrolases"/>
    <property type="match status" value="1"/>
</dbReference>
<protein>
    <recommendedName>
        <fullName evidence="2">BD-FAE-like domain-containing protein</fullName>
    </recommendedName>
</protein>
<dbReference type="GO" id="GO:0016787">
    <property type="term" value="F:hydrolase activity"/>
    <property type="evidence" value="ECO:0007669"/>
    <property type="project" value="UniProtKB-KW"/>
</dbReference>
<dbReference type="PANTHER" id="PTHR48081">
    <property type="entry name" value="AB HYDROLASE SUPERFAMILY PROTEIN C4A8.06C"/>
    <property type="match status" value="1"/>
</dbReference>
<feature type="domain" description="BD-FAE-like" evidence="2">
    <location>
        <begin position="85"/>
        <end position="218"/>
    </location>
</feature>
<evidence type="ECO:0000313" key="4">
    <source>
        <dbReference type="Proteomes" id="UP000019473"/>
    </source>
</evidence>
<dbReference type="GeneID" id="19182814"/>
<gene>
    <name evidence="3" type="ORF">A1O7_08246</name>
</gene>
<dbReference type="AlphaFoldDB" id="W9W9T7"/>
<dbReference type="InterPro" id="IPR049492">
    <property type="entry name" value="BD-FAE-like_dom"/>
</dbReference>
<reference evidence="3 4" key="1">
    <citation type="submission" date="2013-03" db="EMBL/GenBank/DDBJ databases">
        <title>The Genome Sequence of Cladophialophora yegresii CBS 114405.</title>
        <authorList>
            <consortium name="The Broad Institute Genomics Platform"/>
            <person name="Cuomo C."/>
            <person name="de Hoog S."/>
            <person name="Gorbushina A."/>
            <person name="Walker B."/>
            <person name="Young S.K."/>
            <person name="Zeng Q."/>
            <person name="Gargeya S."/>
            <person name="Fitzgerald M."/>
            <person name="Haas B."/>
            <person name="Abouelleil A."/>
            <person name="Allen A.W."/>
            <person name="Alvarado L."/>
            <person name="Arachchi H.M."/>
            <person name="Berlin A.M."/>
            <person name="Chapman S.B."/>
            <person name="Gainer-Dewar J."/>
            <person name="Goldberg J."/>
            <person name="Griggs A."/>
            <person name="Gujja S."/>
            <person name="Hansen M."/>
            <person name="Howarth C."/>
            <person name="Imamovic A."/>
            <person name="Ireland A."/>
            <person name="Larimer J."/>
            <person name="McCowan C."/>
            <person name="Murphy C."/>
            <person name="Pearson M."/>
            <person name="Poon T.W."/>
            <person name="Priest M."/>
            <person name="Roberts A."/>
            <person name="Saif S."/>
            <person name="Shea T."/>
            <person name="Sisk P."/>
            <person name="Sykes S."/>
            <person name="Wortman J."/>
            <person name="Nusbaum C."/>
            <person name="Birren B."/>
        </authorList>
    </citation>
    <scope>NUCLEOTIDE SEQUENCE [LARGE SCALE GENOMIC DNA]</scope>
    <source>
        <strain evidence="3 4">CBS 114405</strain>
    </source>
</reference>
<dbReference type="RefSeq" id="XP_007760429.1">
    <property type="nucleotide sequence ID" value="XM_007762239.1"/>
</dbReference>
<keyword evidence="4" id="KW-1185">Reference proteome</keyword>
<dbReference type="HOGENOM" id="CLU_016852_0_0_1"/>